<feature type="region of interest" description="Disordered" evidence="1">
    <location>
        <begin position="1"/>
        <end position="21"/>
    </location>
</feature>
<evidence type="ECO:0008006" key="5">
    <source>
        <dbReference type="Google" id="ProtNLM"/>
    </source>
</evidence>
<dbReference type="RefSeq" id="WP_157552580.1">
    <property type="nucleotide sequence ID" value="NZ_JABELX010000004.1"/>
</dbReference>
<keyword evidence="2" id="KW-0812">Transmembrane</keyword>
<protein>
    <recommendedName>
        <fullName evidence="5">DUF4386 domain-containing protein</fullName>
    </recommendedName>
</protein>
<sequence length="268" mass="29155">MTALDTVSVPGPRERRNDPFGFRPTRRTLDQWVCLWMYPATLTILTLAMFTIGPLMPPIAPSKSPEEVAEVYRGTSLIPIPIVILLFVNGAQLPLQGLAIAFIRKMPRSGKLFGNIYLGVYSAVMLPTTGTLTAFWGVLVLRPDRDPAATQMLNDLCYLIMIAVVSGFLIQYAIIAIAIFVNGGKVLPLWFGYVSVWAAVSELLFLPAFVWRTGPFAWNGLLDFWLGIIIFGVWMVGLVLAIGGAIKDSVPPTGQPDVPDDAAAGAFG</sequence>
<organism evidence="3 4">
    <name type="scientific">Nocardia uniformis</name>
    <dbReference type="NCBI Taxonomy" id="53432"/>
    <lineage>
        <taxon>Bacteria</taxon>
        <taxon>Bacillati</taxon>
        <taxon>Actinomycetota</taxon>
        <taxon>Actinomycetes</taxon>
        <taxon>Mycobacteriales</taxon>
        <taxon>Nocardiaceae</taxon>
        <taxon>Nocardia</taxon>
    </lineage>
</organism>
<evidence type="ECO:0000313" key="4">
    <source>
        <dbReference type="Proteomes" id="UP000586827"/>
    </source>
</evidence>
<comment type="caution">
    <text evidence="3">The sequence shown here is derived from an EMBL/GenBank/DDBJ whole genome shotgun (WGS) entry which is preliminary data.</text>
</comment>
<feature type="transmembrane region" description="Helical" evidence="2">
    <location>
        <begin position="115"/>
        <end position="138"/>
    </location>
</feature>
<feature type="transmembrane region" description="Helical" evidence="2">
    <location>
        <begin position="224"/>
        <end position="246"/>
    </location>
</feature>
<dbReference type="AlphaFoldDB" id="A0A849BZX4"/>
<feature type="transmembrane region" description="Helical" evidence="2">
    <location>
        <begin position="33"/>
        <end position="56"/>
    </location>
</feature>
<keyword evidence="2" id="KW-1133">Transmembrane helix</keyword>
<evidence type="ECO:0000313" key="3">
    <source>
        <dbReference type="EMBL" id="NNH70888.1"/>
    </source>
</evidence>
<feature type="transmembrane region" description="Helical" evidence="2">
    <location>
        <begin position="76"/>
        <end position="103"/>
    </location>
</feature>
<keyword evidence="4" id="KW-1185">Reference proteome</keyword>
<proteinExistence type="predicted"/>
<keyword evidence="2" id="KW-0472">Membrane</keyword>
<reference evidence="3 4" key="1">
    <citation type="submission" date="2020-05" db="EMBL/GenBank/DDBJ databases">
        <title>MicrobeNet Type strains.</title>
        <authorList>
            <person name="Nicholson A.C."/>
        </authorList>
    </citation>
    <scope>NUCLEOTIDE SEQUENCE [LARGE SCALE GENOMIC DNA]</scope>
    <source>
        <strain evidence="3 4">JCM 3224</strain>
    </source>
</reference>
<feature type="transmembrane region" description="Helical" evidence="2">
    <location>
        <begin position="158"/>
        <end position="181"/>
    </location>
</feature>
<feature type="transmembrane region" description="Helical" evidence="2">
    <location>
        <begin position="190"/>
        <end position="212"/>
    </location>
</feature>
<accession>A0A849BZX4</accession>
<gene>
    <name evidence="3" type="ORF">HLB23_13615</name>
</gene>
<name>A0A849BZX4_9NOCA</name>
<evidence type="ECO:0000256" key="2">
    <source>
        <dbReference type="SAM" id="Phobius"/>
    </source>
</evidence>
<dbReference type="Proteomes" id="UP000586827">
    <property type="component" value="Unassembled WGS sequence"/>
</dbReference>
<evidence type="ECO:0000256" key="1">
    <source>
        <dbReference type="SAM" id="MobiDB-lite"/>
    </source>
</evidence>
<dbReference type="EMBL" id="JABELX010000004">
    <property type="protein sequence ID" value="NNH70888.1"/>
    <property type="molecule type" value="Genomic_DNA"/>
</dbReference>